<geneLocation type="plasmid" evidence="3 4">
    <name>pR24_1</name>
</geneLocation>
<reference evidence="3" key="1">
    <citation type="submission" date="2022-08" db="EMBL/GenBank/DDBJ databases">
        <title>Microvirga terrae sp. nov., isolated from soil.</title>
        <authorList>
            <person name="Kim K.H."/>
            <person name="Seo Y.L."/>
            <person name="Kim J.M."/>
            <person name="Lee J.K."/>
            <person name="Han D.M."/>
            <person name="Jeon C.O."/>
        </authorList>
    </citation>
    <scope>NUCLEOTIDE SEQUENCE</scope>
    <source>
        <strain evidence="3">R24</strain>
        <plasmid evidence="3">pR24_1</plasmid>
    </source>
</reference>
<dbReference type="EMBL" id="CP102846">
    <property type="protein sequence ID" value="UVF22246.1"/>
    <property type="molecule type" value="Genomic_DNA"/>
</dbReference>
<keyword evidence="4" id="KW-1185">Reference proteome</keyword>
<evidence type="ECO:0000313" key="3">
    <source>
        <dbReference type="EMBL" id="UVF22246.1"/>
    </source>
</evidence>
<sequence length="100" mass="11059">MTAKIIRRRREPSGSIIEAVYSPSRFSQPEAANENRRPASPGMSPRETEIITHLATGQNPSAVADLLKIDEAAVKEHIKSVLRKLKTRTARSPSDRPVSK</sequence>
<gene>
    <name evidence="3" type="ORF">HPT29_026550</name>
</gene>
<feature type="domain" description="HTH luxR-type" evidence="2">
    <location>
        <begin position="43"/>
        <end position="88"/>
    </location>
</feature>
<dbReference type="Pfam" id="PF00196">
    <property type="entry name" value="GerE"/>
    <property type="match status" value="1"/>
</dbReference>
<evidence type="ECO:0000259" key="2">
    <source>
        <dbReference type="Pfam" id="PF00196"/>
    </source>
</evidence>
<dbReference type="InterPro" id="IPR000792">
    <property type="entry name" value="Tscrpt_reg_LuxR_C"/>
</dbReference>
<accession>A0ABY5RYA9</accession>
<dbReference type="RefSeq" id="WP_173945027.1">
    <property type="nucleotide sequence ID" value="NZ_CP102846.1"/>
</dbReference>
<organism evidence="3 4">
    <name type="scientific">Microvirga terrae</name>
    <dbReference type="NCBI Taxonomy" id="2740529"/>
    <lineage>
        <taxon>Bacteria</taxon>
        <taxon>Pseudomonadati</taxon>
        <taxon>Pseudomonadota</taxon>
        <taxon>Alphaproteobacteria</taxon>
        <taxon>Hyphomicrobiales</taxon>
        <taxon>Methylobacteriaceae</taxon>
        <taxon>Microvirga</taxon>
    </lineage>
</organism>
<evidence type="ECO:0000313" key="4">
    <source>
        <dbReference type="Proteomes" id="UP001017257"/>
    </source>
</evidence>
<feature type="region of interest" description="Disordered" evidence="1">
    <location>
        <begin position="16"/>
        <end position="46"/>
    </location>
</feature>
<protein>
    <submittedName>
        <fullName evidence="3">LuxR C-terminal-related transcriptional regulator</fullName>
    </submittedName>
</protein>
<dbReference type="InterPro" id="IPR016032">
    <property type="entry name" value="Sig_transdc_resp-reg_C-effctor"/>
</dbReference>
<proteinExistence type="predicted"/>
<name>A0ABY5RYA9_9HYPH</name>
<dbReference type="Gene3D" id="1.10.10.10">
    <property type="entry name" value="Winged helix-like DNA-binding domain superfamily/Winged helix DNA-binding domain"/>
    <property type="match status" value="1"/>
</dbReference>
<evidence type="ECO:0000256" key="1">
    <source>
        <dbReference type="SAM" id="MobiDB-lite"/>
    </source>
</evidence>
<dbReference type="InterPro" id="IPR036388">
    <property type="entry name" value="WH-like_DNA-bd_sf"/>
</dbReference>
<dbReference type="PRINTS" id="PR00038">
    <property type="entry name" value="HTHLUXR"/>
</dbReference>
<dbReference type="Proteomes" id="UP001017257">
    <property type="component" value="Plasmid pR24_1"/>
</dbReference>
<dbReference type="SUPFAM" id="SSF46894">
    <property type="entry name" value="C-terminal effector domain of the bipartite response regulators"/>
    <property type="match status" value="1"/>
</dbReference>
<keyword evidence="3" id="KW-0614">Plasmid</keyword>